<gene>
    <name evidence="5" type="ORF">HZA66_21210</name>
</gene>
<dbReference type="Pfam" id="PF13458">
    <property type="entry name" value="Peripla_BP_6"/>
    <property type="match status" value="1"/>
</dbReference>
<name>A0A933S2P7_RHOPL</name>
<evidence type="ECO:0000259" key="4">
    <source>
        <dbReference type="Pfam" id="PF13458"/>
    </source>
</evidence>
<evidence type="ECO:0000313" key="6">
    <source>
        <dbReference type="Proteomes" id="UP000782519"/>
    </source>
</evidence>
<dbReference type="InterPro" id="IPR028081">
    <property type="entry name" value="Leu-bd"/>
</dbReference>
<evidence type="ECO:0000313" key="5">
    <source>
        <dbReference type="EMBL" id="MBI5131969.1"/>
    </source>
</evidence>
<feature type="signal peptide" evidence="3">
    <location>
        <begin position="1"/>
        <end position="27"/>
    </location>
</feature>
<evidence type="ECO:0000256" key="1">
    <source>
        <dbReference type="ARBA" id="ARBA00010062"/>
    </source>
</evidence>
<proteinExistence type="inferred from homology"/>
<dbReference type="SUPFAM" id="SSF53822">
    <property type="entry name" value="Periplasmic binding protein-like I"/>
    <property type="match status" value="1"/>
</dbReference>
<dbReference type="AlphaFoldDB" id="A0A933S2P7"/>
<reference evidence="5" key="1">
    <citation type="submission" date="2020-07" db="EMBL/GenBank/DDBJ databases">
        <title>Huge and variable diversity of episymbiotic CPR bacteria and DPANN archaea in groundwater ecosystems.</title>
        <authorList>
            <person name="He C.Y."/>
            <person name="Keren R."/>
            <person name="Whittaker M."/>
            <person name="Farag I.F."/>
            <person name="Doudna J."/>
            <person name="Cate J.H.D."/>
            <person name="Banfield J.F."/>
        </authorList>
    </citation>
    <scope>NUCLEOTIDE SEQUENCE</scope>
    <source>
        <strain evidence="5">NC_groundwater_1818_Pr3_B-0.1um_66_35</strain>
    </source>
</reference>
<comment type="similarity">
    <text evidence="1">Belongs to the leucine-binding protein family.</text>
</comment>
<protein>
    <submittedName>
        <fullName evidence="5">ABC transporter substrate-binding protein</fullName>
    </submittedName>
</protein>
<dbReference type="PANTHER" id="PTHR47235:SF1">
    <property type="entry name" value="BLR6548 PROTEIN"/>
    <property type="match status" value="1"/>
</dbReference>
<feature type="domain" description="Leucine-binding protein" evidence="4">
    <location>
        <begin position="39"/>
        <end position="392"/>
    </location>
</feature>
<keyword evidence="2 3" id="KW-0732">Signal</keyword>
<dbReference type="PANTHER" id="PTHR47235">
    <property type="entry name" value="BLR6548 PROTEIN"/>
    <property type="match status" value="1"/>
</dbReference>
<dbReference type="EMBL" id="JACRJB010000061">
    <property type="protein sequence ID" value="MBI5131969.1"/>
    <property type="molecule type" value="Genomic_DNA"/>
</dbReference>
<organism evidence="5 6">
    <name type="scientific">Rhodopseudomonas palustris</name>
    <dbReference type="NCBI Taxonomy" id="1076"/>
    <lineage>
        <taxon>Bacteria</taxon>
        <taxon>Pseudomonadati</taxon>
        <taxon>Pseudomonadota</taxon>
        <taxon>Alphaproteobacteria</taxon>
        <taxon>Hyphomicrobiales</taxon>
        <taxon>Nitrobacteraceae</taxon>
        <taxon>Rhodopseudomonas</taxon>
    </lineage>
</organism>
<accession>A0A933S2P7</accession>
<sequence length="409" mass="44468">MPSLRSQMAAVSAALALTLAASSGALAQKKYDSGASDTEIKIGNIMPYSGPASAYGVIGKTEAAYFKMINDKGGINGRKINFITYDDAYSPPKTVEQARKLVESDEVLLIFNSLGTPPNSAIHKYMNSKKVPQLFVATGATKWNDPKDFPWTMGWQPNYQSETQIYAKYILKEMPNAKIAVLYQNDDYGKDYLKGLEDGLGAKGASMIVVKESYEISTPTIDSHIVKLKSIGADVFINITTPKFAAQAIKKMAEIGWKPTHFLNNVSASVGSVIKPAGYENAQGIISAAYLKDVSDSQWKDDAGMKEFLAFMDKEFPEGNKLDGGTIVGYGVAQTLVEVLKKCGDDLTRANVMKQAASLKDYRTEVLLPGIKINTSATDFAPISQLQLQRFKGEKWELFGDVISADVGG</sequence>
<evidence type="ECO:0000256" key="2">
    <source>
        <dbReference type="ARBA" id="ARBA00022729"/>
    </source>
</evidence>
<dbReference type="Gene3D" id="3.40.50.2300">
    <property type="match status" value="2"/>
</dbReference>
<feature type="chain" id="PRO_5037070314" evidence="3">
    <location>
        <begin position="28"/>
        <end position="409"/>
    </location>
</feature>
<dbReference type="Proteomes" id="UP000782519">
    <property type="component" value="Unassembled WGS sequence"/>
</dbReference>
<comment type="caution">
    <text evidence="5">The sequence shown here is derived from an EMBL/GenBank/DDBJ whole genome shotgun (WGS) entry which is preliminary data.</text>
</comment>
<dbReference type="CDD" id="cd06343">
    <property type="entry name" value="PBP1_ABC_ligand_binding-like"/>
    <property type="match status" value="1"/>
</dbReference>
<dbReference type="InterPro" id="IPR028082">
    <property type="entry name" value="Peripla_BP_I"/>
</dbReference>
<evidence type="ECO:0000256" key="3">
    <source>
        <dbReference type="SAM" id="SignalP"/>
    </source>
</evidence>